<proteinExistence type="inferred from homology"/>
<dbReference type="PANTHER" id="PTHR10804">
    <property type="entry name" value="PROTEASE FAMILY M24 METHIONYL AMINOPEPTIDASE, AMINOPEPTIDASE P"/>
    <property type="match status" value="1"/>
</dbReference>
<dbReference type="InParanoid" id="A0A7M7N2E6"/>
<keyword evidence="5" id="KW-1185">Reference proteome</keyword>
<comment type="similarity">
    <text evidence="1">Belongs to the peptidase M24 family.</text>
</comment>
<feature type="domain" description="Peptidase M24" evidence="3">
    <location>
        <begin position="23"/>
        <end position="227"/>
    </location>
</feature>
<dbReference type="OMA" id="MAIQECA"/>
<dbReference type="Proteomes" id="UP000007110">
    <property type="component" value="Unassembled WGS sequence"/>
</dbReference>
<dbReference type="KEGG" id="spu:576641"/>
<dbReference type="Pfam" id="PF00557">
    <property type="entry name" value="Peptidase_M24"/>
    <property type="match status" value="1"/>
</dbReference>
<dbReference type="SUPFAM" id="SSF46785">
    <property type="entry name" value="Winged helix' DNA-binding domain"/>
    <property type="match status" value="1"/>
</dbReference>
<dbReference type="Gene3D" id="1.10.10.10">
    <property type="entry name" value="Winged helix-like DNA-binding domain superfamily/Winged helix DNA-binding domain"/>
    <property type="match status" value="1"/>
</dbReference>
<protein>
    <recommendedName>
        <fullName evidence="3">Peptidase M24 domain-containing protein</fullName>
    </recommendedName>
</protein>
<reference evidence="5" key="1">
    <citation type="submission" date="2015-02" db="EMBL/GenBank/DDBJ databases">
        <title>Genome sequencing for Strongylocentrotus purpuratus.</title>
        <authorList>
            <person name="Murali S."/>
            <person name="Liu Y."/>
            <person name="Vee V."/>
            <person name="English A."/>
            <person name="Wang M."/>
            <person name="Skinner E."/>
            <person name="Han Y."/>
            <person name="Muzny D.M."/>
            <person name="Worley K.C."/>
            <person name="Gibbs R.A."/>
        </authorList>
    </citation>
    <scope>NUCLEOTIDE SEQUENCE</scope>
</reference>
<evidence type="ECO:0000313" key="4">
    <source>
        <dbReference type="EnsemblMetazoa" id="XP_030830103"/>
    </source>
</evidence>
<dbReference type="FunFam" id="3.90.230.10:FF:000031">
    <property type="entry name" value="Proliferation-associated 2G4-like protein"/>
    <property type="match status" value="1"/>
</dbReference>
<dbReference type="SUPFAM" id="SSF55920">
    <property type="entry name" value="Creatinase/aminopeptidase"/>
    <property type="match status" value="1"/>
</dbReference>
<feature type="compositionally biased region" description="Basic and acidic residues" evidence="2">
    <location>
        <begin position="389"/>
        <end position="402"/>
    </location>
</feature>
<dbReference type="FunCoup" id="A0A7M7N2E6">
    <property type="interactions" value="2484"/>
</dbReference>
<dbReference type="Gene3D" id="3.90.230.10">
    <property type="entry name" value="Creatinase/methionine aminopeptidase superfamily"/>
    <property type="match status" value="1"/>
</dbReference>
<dbReference type="RefSeq" id="XP_030830103.1">
    <property type="nucleotide sequence ID" value="XM_030974243.1"/>
</dbReference>
<dbReference type="EnsemblMetazoa" id="XM_030974243">
    <property type="protein sequence ID" value="XP_030830103"/>
    <property type="gene ID" value="LOC115918341"/>
</dbReference>
<dbReference type="PANTHER" id="PTHR10804:SF11">
    <property type="entry name" value="PROLIFERATION-ASSOCIATED PROTEIN 2G4"/>
    <property type="match status" value="1"/>
</dbReference>
<dbReference type="OrthoDB" id="5876363at2759"/>
<dbReference type="FunFam" id="3.90.230.10:FF:000013">
    <property type="entry name" value="DNA-binding protein, 42 kDa"/>
    <property type="match status" value="1"/>
</dbReference>
<feature type="region of interest" description="Disordered" evidence="2">
    <location>
        <begin position="359"/>
        <end position="402"/>
    </location>
</feature>
<dbReference type="InterPro" id="IPR047113">
    <property type="entry name" value="PA2G4/ARX1"/>
</dbReference>
<dbReference type="FunFam" id="1.10.10.10:FF:000029">
    <property type="entry name" value="Proliferation-associated 2G4, a"/>
    <property type="match status" value="1"/>
</dbReference>
<evidence type="ECO:0000313" key="5">
    <source>
        <dbReference type="Proteomes" id="UP000007110"/>
    </source>
</evidence>
<sequence>MPDSDSEEEPTIASDVVVTKYKMVGDMVNDVLKQVMVKCVTGAEVVSICDFGDKTLEEMTGGVYKKDKEMKKGIAFPTCISVNNCVCHFSPLRSDKKVELKDGDVVKIDLGAHVDGFIGVVAHTLIVGASSDNKVKGRNADLLRAAHTMAEAALRKVKPDTQNNEVTEMIQKAAESFGCKPVSGMLSHQLKRNIINGEKSIIQNPTEEQLREHSKCTFEVHEVYAIDVLVSTGEGKAKERENRVTVYKRTDETYQLKMRTSRTFFSELTKRFTTMPFSLRSFEDEGKARMGIVECLNHNLVEPYPVLYEKDGEFVAQFKFTVLLMPNGPLKITGLPVDLSLYPSDKSVEDKELKELLNSSVSRKAQKKKKKKAAKQAEAAEDEEAPTLVEEKKPTLVEEEKK</sequence>
<dbReference type="CDD" id="cd01089">
    <property type="entry name" value="PA2G4-like"/>
    <property type="match status" value="1"/>
</dbReference>
<dbReference type="GeneID" id="576641"/>
<evidence type="ECO:0000256" key="1">
    <source>
        <dbReference type="ARBA" id="ARBA00007319"/>
    </source>
</evidence>
<evidence type="ECO:0000256" key="2">
    <source>
        <dbReference type="SAM" id="MobiDB-lite"/>
    </source>
</evidence>
<dbReference type="InterPro" id="IPR036005">
    <property type="entry name" value="Creatinase/aminopeptidase-like"/>
</dbReference>
<dbReference type="InterPro" id="IPR004545">
    <property type="entry name" value="PA2G4"/>
</dbReference>
<dbReference type="InterPro" id="IPR000994">
    <property type="entry name" value="Pept_M24"/>
</dbReference>
<dbReference type="KEGG" id="spu:115918341"/>
<feature type="compositionally biased region" description="Basic residues" evidence="2">
    <location>
        <begin position="364"/>
        <end position="374"/>
    </location>
</feature>
<dbReference type="GeneID" id="115918341"/>
<dbReference type="RefSeq" id="XP_780193.2">
    <property type="nucleotide sequence ID" value="XM_775100.5"/>
</dbReference>
<reference evidence="4" key="2">
    <citation type="submission" date="2021-01" db="UniProtKB">
        <authorList>
            <consortium name="EnsemblMetazoa"/>
        </authorList>
    </citation>
    <scope>IDENTIFICATION</scope>
</reference>
<name>A0A7M7N2E6_STRPU</name>
<accession>A0A7M7N2E6</accession>
<dbReference type="InterPro" id="IPR036388">
    <property type="entry name" value="WH-like_DNA-bd_sf"/>
</dbReference>
<organism evidence="4 5">
    <name type="scientific">Strongylocentrotus purpuratus</name>
    <name type="common">Purple sea urchin</name>
    <dbReference type="NCBI Taxonomy" id="7668"/>
    <lineage>
        <taxon>Eukaryota</taxon>
        <taxon>Metazoa</taxon>
        <taxon>Echinodermata</taxon>
        <taxon>Eleutherozoa</taxon>
        <taxon>Echinozoa</taxon>
        <taxon>Echinoidea</taxon>
        <taxon>Euechinoidea</taxon>
        <taxon>Echinacea</taxon>
        <taxon>Camarodonta</taxon>
        <taxon>Echinidea</taxon>
        <taxon>Strongylocentrotidae</taxon>
        <taxon>Strongylocentrotus</taxon>
    </lineage>
</organism>
<dbReference type="AlphaFoldDB" id="A0A7M7N2E6"/>
<dbReference type="NCBIfam" id="TIGR00495">
    <property type="entry name" value="crvDNA_42K"/>
    <property type="match status" value="1"/>
</dbReference>
<evidence type="ECO:0000259" key="3">
    <source>
        <dbReference type="Pfam" id="PF00557"/>
    </source>
</evidence>
<dbReference type="InterPro" id="IPR036390">
    <property type="entry name" value="WH_DNA-bd_sf"/>
</dbReference>